<evidence type="ECO:0000313" key="3">
    <source>
        <dbReference type="Proteomes" id="UP001516023"/>
    </source>
</evidence>
<dbReference type="Proteomes" id="UP001516023">
    <property type="component" value="Unassembled WGS sequence"/>
</dbReference>
<dbReference type="SUPFAM" id="SSF53756">
    <property type="entry name" value="UDP-Glycosyltransferase/glycogen phosphorylase"/>
    <property type="match status" value="1"/>
</dbReference>
<dbReference type="PANTHER" id="PTHR45871">
    <property type="entry name" value="N-ACETYLGLUCOSAMINYL-PHOSPHATIDYLINOSITOL BIOSYNTHETIC PROTEIN"/>
    <property type="match status" value="1"/>
</dbReference>
<organism evidence="2 3">
    <name type="scientific">Cyclotella cryptica</name>
    <dbReference type="NCBI Taxonomy" id="29204"/>
    <lineage>
        <taxon>Eukaryota</taxon>
        <taxon>Sar</taxon>
        <taxon>Stramenopiles</taxon>
        <taxon>Ochrophyta</taxon>
        <taxon>Bacillariophyta</taxon>
        <taxon>Coscinodiscophyceae</taxon>
        <taxon>Thalassiosirophycidae</taxon>
        <taxon>Stephanodiscales</taxon>
        <taxon>Stephanodiscaceae</taxon>
        <taxon>Cyclotella</taxon>
    </lineage>
</organism>
<evidence type="ECO:0000259" key="1">
    <source>
        <dbReference type="Pfam" id="PF08288"/>
    </source>
</evidence>
<feature type="domain" description="PIGA GPI anchor biosynthesis" evidence="1">
    <location>
        <begin position="5"/>
        <end position="63"/>
    </location>
</feature>
<feature type="non-terminal residue" evidence="2">
    <location>
        <position position="1"/>
    </location>
</feature>
<dbReference type="InterPro" id="IPR013234">
    <property type="entry name" value="PIGA_GPI_anchor_biosynthesis"/>
</dbReference>
<dbReference type="EMBL" id="JABMIG020000526">
    <property type="protein sequence ID" value="KAL3775855.1"/>
    <property type="molecule type" value="Genomic_DNA"/>
</dbReference>
<gene>
    <name evidence="2" type="ORF">HJC23_003115</name>
</gene>
<reference evidence="2 3" key="1">
    <citation type="journal article" date="2020" name="G3 (Bethesda)">
        <title>Improved Reference Genome for Cyclotella cryptica CCMP332, a Model for Cell Wall Morphogenesis, Salinity Adaptation, and Lipid Production in Diatoms (Bacillariophyta).</title>
        <authorList>
            <person name="Roberts W.R."/>
            <person name="Downey K.M."/>
            <person name="Ruck E.C."/>
            <person name="Traller J.C."/>
            <person name="Alverson A.J."/>
        </authorList>
    </citation>
    <scope>NUCLEOTIDE SEQUENCE [LARGE SCALE GENOMIC DNA]</scope>
    <source>
        <strain evidence="2 3">CCMP332</strain>
    </source>
</reference>
<sequence>RRRRLPSDIFQLHFLHWIFIREGIESVHAHQATSTMVNEAVTYACEMGLASVYTDHSLFGFDDIASNILNRVLKSTLPTVGAAICVSHTCCDNFILRAHMLPSIVHVIPNAVHTSKFIPDLSRRKTNRITVVVVSRLVYRKGVNLLVGIIPPICK</sequence>
<dbReference type="PANTHER" id="PTHR45871:SF1">
    <property type="entry name" value="PHOSPHATIDYLINOSITOL N-ACETYLGLUCOSAMINYLTRANSFERASE SUBUNIT A"/>
    <property type="match status" value="1"/>
</dbReference>
<accession>A0ABD3NIL3</accession>
<proteinExistence type="predicted"/>
<dbReference type="AlphaFoldDB" id="A0ABD3NIL3"/>
<evidence type="ECO:0000313" key="2">
    <source>
        <dbReference type="EMBL" id="KAL3775855.1"/>
    </source>
</evidence>
<dbReference type="Gene3D" id="3.40.50.2000">
    <property type="entry name" value="Glycogen Phosphorylase B"/>
    <property type="match status" value="1"/>
</dbReference>
<comment type="caution">
    <text evidence="2">The sequence shown here is derived from an EMBL/GenBank/DDBJ whole genome shotgun (WGS) entry which is preliminary data.</text>
</comment>
<name>A0ABD3NIL3_9STRA</name>
<protein>
    <recommendedName>
        <fullName evidence="1">PIGA GPI anchor biosynthesis domain-containing protein</fullName>
    </recommendedName>
</protein>
<keyword evidence="3" id="KW-1185">Reference proteome</keyword>
<dbReference type="Pfam" id="PF08288">
    <property type="entry name" value="PIGA"/>
    <property type="match status" value="1"/>
</dbReference>